<name>A0A5E7UXN9_PSEFL</name>
<protein>
    <recommendedName>
        <fullName evidence="3">Teneurin-like YD-shell domain-containing protein</fullName>
    </recommendedName>
</protein>
<evidence type="ECO:0000313" key="4">
    <source>
        <dbReference type="EMBL" id="VVQ14796.1"/>
    </source>
</evidence>
<dbReference type="InterPro" id="IPR022385">
    <property type="entry name" value="Rhs_assc_core"/>
</dbReference>
<dbReference type="EMBL" id="CABVIY010000010">
    <property type="protein sequence ID" value="VVQ14796.1"/>
    <property type="molecule type" value="Genomic_DNA"/>
</dbReference>
<dbReference type="Proteomes" id="UP000326611">
    <property type="component" value="Unassembled WGS sequence"/>
</dbReference>
<dbReference type="PANTHER" id="PTHR32305:SF15">
    <property type="entry name" value="PROTEIN RHSA-RELATED"/>
    <property type="match status" value="1"/>
</dbReference>
<dbReference type="InterPro" id="IPR056823">
    <property type="entry name" value="TEN-like_YD-shell"/>
</dbReference>
<dbReference type="SUPFAM" id="SSF56399">
    <property type="entry name" value="ADP-ribosylation"/>
    <property type="match status" value="1"/>
</dbReference>
<dbReference type="Gene3D" id="2.180.10.10">
    <property type="entry name" value="RHS repeat-associated core"/>
    <property type="match status" value="1"/>
</dbReference>
<proteinExistence type="predicted"/>
<feature type="domain" description="Teneurin-like YD-shell" evidence="3">
    <location>
        <begin position="5"/>
        <end position="147"/>
    </location>
</feature>
<gene>
    <name evidence="4" type="ORF">PS918_05774</name>
</gene>
<dbReference type="Pfam" id="PF25023">
    <property type="entry name" value="TEN_YD-shell"/>
    <property type="match status" value="1"/>
</dbReference>
<dbReference type="AlphaFoldDB" id="A0A5E7UXN9"/>
<dbReference type="NCBIfam" id="TIGR03696">
    <property type="entry name" value="Rhs_assc_core"/>
    <property type="match status" value="1"/>
</dbReference>
<organism evidence="4 5">
    <name type="scientific">Pseudomonas fluorescens</name>
    <dbReference type="NCBI Taxonomy" id="294"/>
    <lineage>
        <taxon>Bacteria</taxon>
        <taxon>Pseudomonadati</taxon>
        <taxon>Pseudomonadota</taxon>
        <taxon>Gammaproteobacteria</taxon>
        <taxon>Pseudomonadales</taxon>
        <taxon>Pseudomonadaceae</taxon>
        <taxon>Pseudomonas</taxon>
    </lineage>
</organism>
<dbReference type="PANTHER" id="PTHR32305">
    <property type="match status" value="1"/>
</dbReference>
<dbReference type="InterPro" id="IPR050708">
    <property type="entry name" value="T6SS_VgrG/RHS"/>
</dbReference>
<evidence type="ECO:0000256" key="2">
    <source>
        <dbReference type="SAM" id="MobiDB-lite"/>
    </source>
</evidence>
<reference evidence="4 5" key="1">
    <citation type="submission" date="2019-09" db="EMBL/GenBank/DDBJ databases">
        <authorList>
            <person name="Chandra G."/>
            <person name="Truman W A."/>
        </authorList>
    </citation>
    <scope>NUCLEOTIDE SEQUENCE [LARGE SCALE GENOMIC DNA]</scope>
    <source>
        <strain evidence="4">PS918</strain>
    </source>
</reference>
<evidence type="ECO:0000313" key="5">
    <source>
        <dbReference type="Proteomes" id="UP000326611"/>
    </source>
</evidence>
<feature type="region of interest" description="Disordered" evidence="2">
    <location>
        <begin position="221"/>
        <end position="264"/>
    </location>
</feature>
<dbReference type="OrthoDB" id="5905222at2"/>
<evidence type="ECO:0000259" key="3">
    <source>
        <dbReference type="Pfam" id="PF25023"/>
    </source>
</evidence>
<keyword evidence="1" id="KW-0677">Repeat</keyword>
<sequence length="349" mass="39257">MHYNRKTMISHYYYDPLDRLIASTNWKQASTEYFYLKDRLATQIQGTEQHSIYQHGDQLLAQLNSKNYTVEASLIASDQQRSVLSALDNIGHHPCTYTPYGHRDSLSGQPSLLGFNGEQPDPVTGWYWLGNGYRAFNPVLMRFNCPDSLSPFGEGGLNAYAYCVGDPVNREDPTGHVSWLSLMRKHFPHVVAIADRKSVLPNTLDKRSALKAGTSKIVEAPPSATYKSPSIRKTKSSNHFTSKKTEARNPANQKAITPQQSPSWTYSKKGATFKNGLTESEQTTFDTFQNLIKNQGLSPADAAKMAGDSNYKQLDNRFNIYQIRLSQKNRVLFEINDLNVKVRQVGGHT</sequence>
<accession>A0A5E7UXN9</accession>
<feature type="compositionally biased region" description="Polar residues" evidence="2">
    <location>
        <begin position="250"/>
        <end position="264"/>
    </location>
</feature>
<evidence type="ECO:0000256" key="1">
    <source>
        <dbReference type="ARBA" id="ARBA00022737"/>
    </source>
</evidence>
<dbReference type="RefSeq" id="WP_150773552.1">
    <property type="nucleotide sequence ID" value="NZ_CABVIY010000010.1"/>
</dbReference>